<protein>
    <submittedName>
        <fullName evidence="10">Prostate stem cell antigen-like</fullName>
    </submittedName>
</protein>
<name>A0A9W7THA9_TRIRA</name>
<dbReference type="PANTHER" id="PTHR20914:SF24">
    <property type="entry name" value="LYMPHOCYTE ANTIGEN 6 FAMILY MEMBER M2-RELATED"/>
    <property type="match status" value="1"/>
</dbReference>
<evidence type="ECO:0000256" key="5">
    <source>
        <dbReference type="ARBA" id="ARBA00022729"/>
    </source>
</evidence>
<dbReference type="AlphaFoldDB" id="A0A9W7THA9"/>
<dbReference type="Proteomes" id="UP001059041">
    <property type="component" value="Linkage Group LG19"/>
</dbReference>
<dbReference type="Pfam" id="PF00021">
    <property type="entry name" value="UPAR_LY6"/>
    <property type="match status" value="1"/>
</dbReference>
<dbReference type="InterPro" id="IPR050918">
    <property type="entry name" value="CNF-like_PLA2_Inhibitor"/>
</dbReference>
<keyword evidence="3" id="KW-1003">Cell membrane</keyword>
<evidence type="ECO:0000313" key="10">
    <source>
        <dbReference type="EMBL" id="KAI7796072.1"/>
    </source>
</evidence>
<evidence type="ECO:0000256" key="4">
    <source>
        <dbReference type="ARBA" id="ARBA00022525"/>
    </source>
</evidence>
<dbReference type="EMBL" id="JAFHDT010000019">
    <property type="protein sequence ID" value="KAI7796072.1"/>
    <property type="molecule type" value="Genomic_DNA"/>
</dbReference>
<evidence type="ECO:0000256" key="3">
    <source>
        <dbReference type="ARBA" id="ARBA00022475"/>
    </source>
</evidence>
<dbReference type="Pfam" id="PF00087">
    <property type="entry name" value="Toxin_TOLIP"/>
    <property type="match status" value="1"/>
</dbReference>
<keyword evidence="6" id="KW-0472">Membrane</keyword>
<gene>
    <name evidence="10" type="ORF">IRJ41_013387</name>
</gene>
<proteinExistence type="predicted"/>
<feature type="domain" description="UPAR/Ly6" evidence="8">
    <location>
        <begin position="2"/>
        <end position="59"/>
    </location>
</feature>
<keyword evidence="7" id="KW-0325">Glycoprotein</keyword>
<dbReference type="InterPro" id="IPR016054">
    <property type="entry name" value="LY6_UPA_recep-like"/>
</dbReference>
<dbReference type="GO" id="GO:0005576">
    <property type="term" value="C:extracellular region"/>
    <property type="evidence" value="ECO:0007669"/>
    <property type="project" value="UniProtKB-SubCell"/>
</dbReference>
<keyword evidence="11" id="KW-1185">Reference proteome</keyword>
<dbReference type="Gene3D" id="2.10.60.10">
    <property type="entry name" value="CD59"/>
    <property type="match status" value="2"/>
</dbReference>
<keyword evidence="5" id="KW-0732">Signal</keyword>
<organism evidence="10 11">
    <name type="scientific">Triplophysa rosa</name>
    <name type="common">Cave loach</name>
    <dbReference type="NCBI Taxonomy" id="992332"/>
    <lineage>
        <taxon>Eukaryota</taxon>
        <taxon>Metazoa</taxon>
        <taxon>Chordata</taxon>
        <taxon>Craniata</taxon>
        <taxon>Vertebrata</taxon>
        <taxon>Euteleostomi</taxon>
        <taxon>Actinopterygii</taxon>
        <taxon>Neopterygii</taxon>
        <taxon>Teleostei</taxon>
        <taxon>Ostariophysi</taxon>
        <taxon>Cypriniformes</taxon>
        <taxon>Nemacheilidae</taxon>
        <taxon>Triplophysa</taxon>
    </lineage>
</organism>
<evidence type="ECO:0000256" key="7">
    <source>
        <dbReference type="ARBA" id="ARBA00023180"/>
    </source>
</evidence>
<accession>A0A9W7THA9</accession>
<evidence type="ECO:0000259" key="8">
    <source>
        <dbReference type="Pfam" id="PF00021"/>
    </source>
</evidence>
<dbReference type="GO" id="GO:0005886">
    <property type="term" value="C:plasma membrane"/>
    <property type="evidence" value="ECO:0007669"/>
    <property type="project" value="UniProtKB-SubCell"/>
</dbReference>
<evidence type="ECO:0000256" key="1">
    <source>
        <dbReference type="ARBA" id="ARBA00004236"/>
    </source>
</evidence>
<dbReference type="InterPro" id="IPR035076">
    <property type="entry name" value="Toxin/TOLIP"/>
</dbReference>
<reference evidence="10" key="1">
    <citation type="submission" date="2021-02" db="EMBL/GenBank/DDBJ databases">
        <title>Comparative genomics reveals that relaxation of natural selection precedes convergent phenotypic evolution of cavefish.</title>
        <authorList>
            <person name="Peng Z."/>
        </authorList>
    </citation>
    <scope>NUCLEOTIDE SEQUENCE</scope>
    <source>
        <tissue evidence="10">Muscle</tissue>
    </source>
</reference>
<dbReference type="SUPFAM" id="SSF57302">
    <property type="entry name" value="Snake toxin-like"/>
    <property type="match status" value="2"/>
</dbReference>
<evidence type="ECO:0000259" key="9">
    <source>
        <dbReference type="Pfam" id="PF00087"/>
    </source>
</evidence>
<comment type="caution">
    <text evidence="10">The sequence shown here is derived from an EMBL/GenBank/DDBJ whole genome shotgun (WGS) entry which is preliminary data.</text>
</comment>
<feature type="domain" description="Snake toxin/toxin-like" evidence="9">
    <location>
        <begin position="74"/>
        <end position="141"/>
    </location>
</feature>
<evidence type="ECO:0000256" key="2">
    <source>
        <dbReference type="ARBA" id="ARBA00004613"/>
    </source>
</evidence>
<sequence length="164" mass="17603">MNDTTCASATVVGTLDGNTFTAKLKDCYLPQACGNGSLNLGVLKSAVSMQCCNTDLCNSQDVPDYDTHDVNGKQCYSCDEKSCFNILNCLGTEDYCITGTANMTSLPVTLKGCASKSVCDATSQATEGFQSYSCCQGNLCNNAKSITQSLVLLSWPFFFYILFQ</sequence>
<dbReference type="InterPro" id="IPR045860">
    <property type="entry name" value="Snake_toxin-like_sf"/>
</dbReference>
<evidence type="ECO:0000256" key="6">
    <source>
        <dbReference type="ARBA" id="ARBA00023136"/>
    </source>
</evidence>
<keyword evidence="4" id="KW-0964">Secreted</keyword>
<comment type="subcellular location">
    <subcellularLocation>
        <location evidence="1">Cell membrane</location>
    </subcellularLocation>
    <subcellularLocation>
        <location evidence="2">Secreted</location>
    </subcellularLocation>
</comment>
<dbReference type="PANTHER" id="PTHR20914">
    <property type="entry name" value="LY6/PLAUR DOMAIN-CONTAINING PROTEIN 8"/>
    <property type="match status" value="1"/>
</dbReference>
<evidence type="ECO:0000313" key="11">
    <source>
        <dbReference type="Proteomes" id="UP001059041"/>
    </source>
</evidence>